<keyword evidence="6" id="KW-1185">Reference proteome</keyword>
<dbReference type="InterPro" id="IPR025734">
    <property type="entry name" value="EspG"/>
</dbReference>
<protein>
    <submittedName>
        <fullName evidence="5">ESX secretion-associated protein EspG</fullName>
    </submittedName>
</protein>
<comment type="similarity">
    <text evidence="2">Belongs to the EspG family.</text>
</comment>
<keyword evidence="4" id="KW-0143">Chaperone</keyword>
<reference evidence="6" key="1">
    <citation type="journal article" date="2019" name="Int. J. Syst. Evol. Microbiol.">
        <title>The Global Catalogue of Microorganisms (GCM) 10K type strain sequencing project: providing services to taxonomists for standard genome sequencing and annotation.</title>
        <authorList>
            <consortium name="The Broad Institute Genomics Platform"/>
            <consortium name="The Broad Institute Genome Sequencing Center for Infectious Disease"/>
            <person name="Wu L."/>
            <person name="Ma J."/>
        </authorList>
    </citation>
    <scope>NUCLEOTIDE SEQUENCE [LARGE SCALE GENOMIC DNA]</scope>
    <source>
        <strain evidence="6">KCTC 32255</strain>
    </source>
</reference>
<sequence length="259" mass="27306">MTDNPVALSTLELDVVWEAEGLGPRHVALGVPSPGTTHAERAEFVDKAWAALEARGLARDQRIAGALLDQLGVLANPQRCVDVWLWADHPVHGLAASSGNDAVLGLVDGDEFWLIPARADTLVESAVSVAGELPAGVGQSVTLPHALLTDAAVRARGDAHALVGALQDRGLDLFSAQELAGMLLGTVAKGQFGAERVTRSGVRERASHVVACHDTDAGRYLMVVERAGDGEDWCTVAPADNALLAERVWELLLDTDPAR</sequence>
<evidence type="ECO:0000256" key="1">
    <source>
        <dbReference type="ARBA" id="ARBA00004496"/>
    </source>
</evidence>
<gene>
    <name evidence="5" type="ORF">ACFQGD_01740</name>
</gene>
<proteinExistence type="inferred from homology"/>
<dbReference type="EMBL" id="JBHSXX010000001">
    <property type="protein sequence ID" value="MFC6865862.1"/>
    <property type="molecule type" value="Genomic_DNA"/>
</dbReference>
<dbReference type="RefSeq" id="WP_345402734.1">
    <property type="nucleotide sequence ID" value="NZ_BAABLA010000111.1"/>
</dbReference>
<evidence type="ECO:0000313" key="6">
    <source>
        <dbReference type="Proteomes" id="UP001596337"/>
    </source>
</evidence>
<dbReference type="Proteomes" id="UP001596337">
    <property type="component" value="Unassembled WGS sequence"/>
</dbReference>
<evidence type="ECO:0000256" key="4">
    <source>
        <dbReference type="ARBA" id="ARBA00023186"/>
    </source>
</evidence>
<evidence type="ECO:0000313" key="5">
    <source>
        <dbReference type="EMBL" id="MFC6865862.1"/>
    </source>
</evidence>
<comment type="subcellular location">
    <subcellularLocation>
        <location evidence="1">Cytoplasm</location>
    </subcellularLocation>
</comment>
<evidence type="ECO:0000256" key="2">
    <source>
        <dbReference type="ARBA" id="ARBA00006411"/>
    </source>
</evidence>
<name>A0ABW2BUI9_9PSEU</name>
<dbReference type="Pfam" id="PF14011">
    <property type="entry name" value="ESX-1_EspG"/>
    <property type="match status" value="1"/>
</dbReference>
<comment type="caution">
    <text evidence="5">The sequence shown here is derived from an EMBL/GenBank/DDBJ whole genome shotgun (WGS) entry which is preliminary data.</text>
</comment>
<evidence type="ECO:0000256" key="3">
    <source>
        <dbReference type="ARBA" id="ARBA00022490"/>
    </source>
</evidence>
<organism evidence="5 6">
    <name type="scientific">Haloechinothrix salitolerans</name>
    <dbReference type="NCBI Taxonomy" id="926830"/>
    <lineage>
        <taxon>Bacteria</taxon>
        <taxon>Bacillati</taxon>
        <taxon>Actinomycetota</taxon>
        <taxon>Actinomycetes</taxon>
        <taxon>Pseudonocardiales</taxon>
        <taxon>Pseudonocardiaceae</taxon>
        <taxon>Haloechinothrix</taxon>
    </lineage>
</organism>
<keyword evidence="3" id="KW-0963">Cytoplasm</keyword>
<accession>A0ABW2BUI9</accession>